<organism evidence="1 2">
    <name type="scientific">Trifolium medium</name>
    <dbReference type="NCBI Taxonomy" id="97028"/>
    <lineage>
        <taxon>Eukaryota</taxon>
        <taxon>Viridiplantae</taxon>
        <taxon>Streptophyta</taxon>
        <taxon>Embryophyta</taxon>
        <taxon>Tracheophyta</taxon>
        <taxon>Spermatophyta</taxon>
        <taxon>Magnoliopsida</taxon>
        <taxon>eudicotyledons</taxon>
        <taxon>Gunneridae</taxon>
        <taxon>Pentapetalae</taxon>
        <taxon>rosids</taxon>
        <taxon>fabids</taxon>
        <taxon>Fabales</taxon>
        <taxon>Fabaceae</taxon>
        <taxon>Papilionoideae</taxon>
        <taxon>50 kb inversion clade</taxon>
        <taxon>NPAAA clade</taxon>
        <taxon>Hologalegina</taxon>
        <taxon>IRL clade</taxon>
        <taxon>Trifolieae</taxon>
        <taxon>Trifolium</taxon>
    </lineage>
</organism>
<evidence type="ECO:0000313" key="1">
    <source>
        <dbReference type="EMBL" id="MCI58080.1"/>
    </source>
</evidence>
<feature type="non-terminal residue" evidence="1">
    <location>
        <position position="17"/>
    </location>
</feature>
<sequence>MDAAGKEISFKEVFDSG</sequence>
<proteinExistence type="predicted"/>
<dbReference type="AlphaFoldDB" id="A0A392TCY4"/>
<name>A0A392TCY4_9FABA</name>
<comment type="caution">
    <text evidence="1">The sequence shown here is derived from an EMBL/GenBank/DDBJ whole genome shotgun (WGS) entry which is preliminary data.</text>
</comment>
<evidence type="ECO:0000313" key="2">
    <source>
        <dbReference type="Proteomes" id="UP000265520"/>
    </source>
</evidence>
<accession>A0A392TCY4</accession>
<keyword evidence="2" id="KW-1185">Reference proteome</keyword>
<dbReference type="Proteomes" id="UP000265520">
    <property type="component" value="Unassembled WGS sequence"/>
</dbReference>
<dbReference type="EMBL" id="LXQA010539838">
    <property type="protein sequence ID" value="MCI58080.1"/>
    <property type="molecule type" value="Genomic_DNA"/>
</dbReference>
<reference evidence="1 2" key="1">
    <citation type="journal article" date="2018" name="Front. Plant Sci.">
        <title>Red Clover (Trifolium pratense) and Zigzag Clover (T. medium) - A Picture of Genomic Similarities and Differences.</title>
        <authorList>
            <person name="Dluhosova J."/>
            <person name="Istvanek J."/>
            <person name="Nedelnik J."/>
            <person name="Repkova J."/>
        </authorList>
    </citation>
    <scope>NUCLEOTIDE SEQUENCE [LARGE SCALE GENOMIC DNA]</scope>
    <source>
        <strain evidence="2">cv. 10/8</strain>
        <tissue evidence="1">Leaf</tissue>
    </source>
</reference>
<protein>
    <submittedName>
        <fullName evidence="1">Uncharacterized protein</fullName>
    </submittedName>
</protein>